<protein>
    <submittedName>
        <fullName evidence="1">Uncharacterized protein</fullName>
    </submittedName>
</protein>
<sequence length="167" mass="18423">MEMTKDGTWKRLPSYRNFLDHMPESMVQEHAENGNRENRMFLRNTDEEGKGFEYVMFVNSSEKKMVCVFQPGPYLEGPPGFAHGGSIATMLDSTLGGCAILAAGRVMTANLNVNYKNPVPLGSVVLVETKVDKIEGRKLLISGQVRSIDGETLHTEATGERSTVLQA</sequence>
<comment type="caution">
    <text evidence="1">The sequence shown here is derived from an EMBL/GenBank/DDBJ whole genome shotgun (WGS) entry which is preliminary data.</text>
</comment>
<dbReference type="Proteomes" id="UP000827872">
    <property type="component" value="Linkage Group LG01"/>
</dbReference>
<organism evidence="1 2">
    <name type="scientific">Sphaerodactylus townsendi</name>
    <dbReference type="NCBI Taxonomy" id="933632"/>
    <lineage>
        <taxon>Eukaryota</taxon>
        <taxon>Metazoa</taxon>
        <taxon>Chordata</taxon>
        <taxon>Craniata</taxon>
        <taxon>Vertebrata</taxon>
        <taxon>Euteleostomi</taxon>
        <taxon>Lepidosauria</taxon>
        <taxon>Squamata</taxon>
        <taxon>Bifurcata</taxon>
        <taxon>Gekkota</taxon>
        <taxon>Sphaerodactylidae</taxon>
        <taxon>Sphaerodactylus</taxon>
    </lineage>
</organism>
<evidence type="ECO:0000313" key="2">
    <source>
        <dbReference type="Proteomes" id="UP000827872"/>
    </source>
</evidence>
<reference evidence="1" key="1">
    <citation type="submission" date="2021-08" db="EMBL/GenBank/DDBJ databases">
        <title>The first chromosome-level gecko genome reveals the dynamic sex chromosomes of Neotropical dwarf geckos (Sphaerodactylidae: Sphaerodactylus).</title>
        <authorList>
            <person name="Pinto B.J."/>
            <person name="Keating S.E."/>
            <person name="Gamble T."/>
        </authorList>
    </citation>
    <scope>NUCLEOTIDE SEQUENCE</scope>
    <source>
        <strain evidence="1">TG3544</strain>
    </source>
</reference>
<name>A0ACB8G703_9SAUR</name>
<dbReference type="EMBL" id="CM037614">
    <property type="protein sequence ID" value="KAH8015560.1"/>
    <property type="molecule type" value="Genomic_DNA"/>
</dbReference>
<keyword evidence="2" id="KW-1185">Reference proteome</keyword>
<evidence type="ECO:0000313" key="1">
    <source>
        <dbReference type="EMBL" id="KAH8015560.1"/>
    </source>
</evidence>
<proteinExistence type="predicted"/>
<gene>
    <name evidence="1" type="ORF">K3G42_005528</name>
</gene>
<accession>A0ACB8G703</accession>